<evidence type="ECO:0000313" key="2">
    <source>
        <dbReference type="EMBL" id="PKU24321.1"/>
    </source>
</evidence>
<dbReference type="Gene3D" id="3.40.50.300">
    <property type="entry name" value="P-loop containing nucleotide triphosphate hydrolases"/>
    <property type="match status" value="2"/>
</dbReference>
<evidence type="ECO:0000313" key="3">
    <source>
        <dbReference type="Proteomes" id="UP000233293"/>
    </source>
</evidence>
<name>A0A2N3PV94_9PROT</name>
<keyword evidence="3" id="KW-1185">Reference proteome</keyword>
<evidence type="ECO:0000259" key="1">
    <source>
        <dbReference type="Pfam" id="PF03976"/>
    </source>
</evidence>
<reference evidence="3" key="1">
    <citation type="submission" date="2017-12" db="EMBL/GenBank/DDBJ databases">
        <title>Draft genome sequence of Telmatospirillum siberiense 26-4b1T, an acidotolerant peatland alphaproteobacterium potentially involved in sulfur cycling.</title>
        <authorList>
            <person name="Hausmann B."/>
            <person name="Pjevac P."/>
            <person name="Schreck K."/>
            <person name="Herbold C.W."/>
            <person name="Daims H."/>
            <person name="Wagner M."/>
            <person name="Pester M."/>
            <person name="Loy A."/>
        </authorList>
    </citation>
    <scope>NUCLEOTIDE SEQUENCE [LARGE SCALE GENOMIC DNA]</scope>
    <source>
        <strain evidence="3">26-4b1</strain>
    </source>
</reference>
<dbReference type="OrthoDB" id="9775224at2"/>
<dbReference type="AlphaFoldDB" id="A0A2N3PV94"/>
<dbReference type="EMBL" id="PIUM01000012">
    <property type="protein sequence ID" value="PKU24321.1"/>
    <property type="molecule type" value="Genomic_DNA"/>
</dbReference>
<feature type="domain" description="Polyphosphate kinase-2-related" evidence="1">
    <location>
        <begin position="11"/>
        <end position="233"/>
    </location>
</feature>
<dbReference type="InterPro" id="IPR022488">
    <property type="entry name" value="PPK2-related"/>
</dbReference>
<gene>
    <name evidence="2" type="ORF">CWS72_12055</name>
</gene>
<dbReference type="PANTHER" id="PTHR34383:SF3">
    <property type="entry name" value="POLYPHOSPHATE:AMP PHOSPHOTRANSFERASE"/>
    <property type="match status" value="1"/>
</dbReference>
<dbReference type="Proteomes" id="UP000233293">
    <property type="component" value="Unassembled WGS sequence"/>
</dbReference>
<feature type="domain" description="Polyphosphate kinase-2-related" evidence="1">
    <location>
        <begin position="313"/>
        <end position="532"/>
    </location>
</feature>
<keyword evidence="2" id="KW-0808">Transferase</keyword>
<dbReference type="PANTHER" id="PTHR34383">
    <property type="entry name" value="POLYPHOSPHATE:AMP PHOSPHOTRANSFERASE-RELATED"/>
    <property type="match status" value="1"/>
</dbReference>
<accession>A0A2N3PV94</accession>
<sequence>MFQTAELGQTVSKEDFERVSDELRTELLALQQDLRTADFPVIVVFAGVDGAGKGESVNLINEWMDPRWIVTQAYDEPSDEERERPPFWRFWRDLPPVGQIGLFQSCWYSRPILEHVHGQTGTAQFDEQMKRILAFEKMLAEDGTLILKFWMHLGKEAQKRRLKSLEKDPLQSWRVKKSDWRNWKLYDQFIATAERALQHTGTGKTRWIIVEGEDPRFRSLSVLTSLRDAIRKHLADRCQRAMAVAAQRAAQNAKRSAELVEVHDHRDAIEMAAAAEARHKGRRRKEPTATLTAEGSIRPRTVLDVLDMTQILTKADYDLALKQARADLAQLCRQAKERRISTLLVFEGVDAAGKGGSIRRLTAGLDARDYRVIPIAAPTDEERAHHYLWRFWRHLPRAGRVTVFDRSWYGRVLVERVEGFALVDEWMRAYAEINEFEEQLAQHGTVLVKFWIHITKDEQYRRFKERETIAYKKWKLTDEDWRNRANWEAYELAVNEMVERTGTRQAPWVLVEGNDKNHARIKILRTVCERLRERLALTTA</sequence>
<dbReference type="Pfam" id="PF03976">
    <property type="entry name" value="PPK2"/>
    <property type="match status" value="2"/>
</dbReference>
<keyword evidence="2" id="KW-0418">Kinase</keyword>
<dbReference type="InterPro" id="IPR027417">
    <property type="entry name" value="P-loop_NTPase"/>
</dbReference>
<organism evidence="2 3">
    <name type="scientific">Telmatospirillum siberiense</name>
    <dbReference type="NCBI Taxonomy" id="382514"/>
    <lineage>
        <taxon>Bacteria</taxon>
        <taxon>Pseudomonadati</taxon>
        <taxon>Pseudomonadota</taxon>
        <taxon>Alphaproteobacteria</taxon>
        <taxon>Rhodospirillales</taxon>
        <taxon>Rhodospirillaceae</taxon>
        <taxon>Telmatospirillum</taxon>
    </lineage>
</organism>
<proteinExistence type="predicted"/>
<protein>
    <submittedName>
        <fullName evidence="2">Polyphosphate kinase</fullName>
    </submittedName>
</protein>
<comment type="caution">
    <text evidence="2">The sequence shown here is derived from an EMBL/GenBank/DDBJ whole genome shotgun (WGS) entry which is preliminary data.</text>
</comment>
<dbReference type="SUPFAM" id="SSF52540">
    <property type="entry name" value="P-loop containing nucleoside triphosphate hydrolases"/>
    <property type="match status" value="2"/>
</dbReference>
<dbReference type="RefSeq" id="WP_101250860.1">
    <property type="nucleotide sequence ID" value="NZ_PIUM01000012.1"/>
</dbReference>
<dbReference type="GO" id="GO:0016301">
    <property type="term" value="F:kinase activity"/>
    <property type="evidence" value="ECO:0007669"/>
    <property type="project" value="UniProtKB-KW"/>
</dbReference>